<organism evidence="1 2">
    <name type="scientific">Sphingobacterium yanglingense</name>
    <dbReference type="NCBI Taxonomy" id="1437280"/>
    <lineage>
        <taxon>Bacteria</taxon>
        <taxon>Pseudomonadati</taxon>
        <taxon>Bacteroidota</taxon>
        <taxon>Sphingobacteriia</taxon>
        <taxon>Sphingobacteriales</taxon>
        <taxon>Sphingobacteriaceae</taxon>
        <taxon>Sphingobacterium</taxon>
    </lineage>
</organism>
<protein>
    <submittedName>
        <fullName evidence="1">Carboxypeptidase-like protein</fullName>
    </submittedName>
</protein>
<reference evidence="1 2" key="1">
    <citation type="submission" date="2019-03" db="EMBL/GenBank/DDBJ databases">
        <title>Genomic Encyclopedia of Archaeal and Bacterial Type Strains, Phase II (KMG-II): from individual species to whole genera.</title>
        <authorList>
            <person name="Goeker M."/>
        </authorList>
    </citation>
    <scope>NUCLEOTIDE SEQUENCE [LARGE SCALE GENOMIC DNA]</scope>
    <source>
        <strain evidence="1 2">DSM 28353</strain>
    </source>
</reference>
<dbReference type="OrthoDB" id="7432683at2"/>
<proteinExistence type="predicted"/>
<comment type="caution">
    <text evidence="1">The sequence shown here is derived from an EMBL/GenBank/DDBJ whole genome shotgun (WGS) entry which is preliminary data.</text>
</comment>
<keyword evidence="1" id="KW-0645">Protease</keyword>
<dbReference type="Proteomes" id="UP000295292">
    <property type="component" value="Unassembled WGS sequence"/>
</dbReference>
<sequence>MSIKIPKKCSQSWDDMSPTVGGKFCSTCNLEVIDFTDWKTEDIISYVQRSTGKVCGRLSSTQSAPDYRIQFSHIQKLSRFGFGLALSGLLFTQSAVAQSHIRDTTSIHLQHQQGLKDSITIQGVVTDQSNRPLAHVVIRNPFTYQSFKTDQQGRFTFKFLNHQNLNSLPLSVHFIGFETQNIKHDLSKNENIKIKLEEQFSEMGEVIIEPIRRKPRTDVKMSKHRN</sequence>
<keyword evidence="1" id="KW-0378">Hydrolase</keyword>
<dbReference type="Pfam" id="PF13715">
    <property type="entry name" value="CarbopepD_reg_2"/>
    <property type="match status" value="1"/>
</dbReference>
<dbReference type="GO" id="GO:0004180">
    <property type="term" value="F:carboxypeptidase activity"/>
    <property type="evidence" value="ECO:0007669"/>
    <property type="project" value="UniProtKB-KW"/>
</dbReference>
<dbReference type="EMBL" id="SNYV01000011">
    <property type="protein sequence ID" value="TDQ79798.1"/>
    <property type="molecule type" value="Genomic_DNA"/>
</dbReference>
<dbReference type="AlphaFoldDB" id="A0A4R6WLW4"/>
<dbReference type="RefSeq" id="WP_133583562.1">
    <property type="nucleotide sequence ID" value="NZ_SNYV01000011.1"/>
</dbReference>
<keyword evidence="1" id="KW-0121">Carboxypeptidase</keyword>
<evidence type="ECO:0000313" key="2">
    <source>
        <dbReference type="Proteomes" id="UP000295292"/>
    </source>
</evidence>
<dbReference type="SUPFAM" id="SSF49464">
    <property type="entry name" value="Carboxypeptidase regulatory domain-like"/>
    <property type="match status" value="1"/>
</dbReference>
<evidence type="ECO:0000313" key="1">
    <source>
        <dbReference type="EMBL" id="TDQ79798.1"/>
    </source>
</evidence>
<gene>
    <name evidence="1" type="ORF">CLV99_1248</name>
</gene>
<accession>A0A4R6WLW4</accession>
<name>A0A4R6WLW4_9SPHI</name>
<keyword evidence="2" id="KW-1185">Reference proteome</keyword>
<dbReference type="InterPro" id="IPR008969">
    <property type="entry name" value="CarboxyPept-like_regulatory"/>
</dbReference>
<dbReference type="Gene3D" id="2.60.40.1120">
    <property type="entry name" value="Carboxypeptidase-like, regulatory domain"/>
    <property type="match status" value="1"/>
</dbReference>